<evidence type="ECO:0000313" key="5">
    <source>
        <dbReference type="EMBL" id="TYS55747.1"/>
    </source>
</evidence>
<evidence type="ECO:0000259" key="4">
    <source>
        <dbReference type="Pfam" id="PF10145"/>
    </source>
</evidence>
<evidence type="ECO:0000256" key="1">
    <source>
        <dbReference type="ARBA" id="ARBA00022612"/>
    </source>
</evidence>
<feature type="transmembrane region" description="Helical" evidence="3">
    <location>
        <begin position="800"/>
        <end position="824"/>
    </location>
</feature>
<reference evidence="5 6" key="1">
    <citation type="submission" date="2019-08" db="EMBL/GenBank/DDBJ databases">
        <title>Bacillus genomes from the desert of Cuatro Cienegas, Coahuila.</title>
        <authorList>
            <person name="Olmedo-Alvarez G."/>
        </authorList>
    </citation>
    <scope>NUCLEOTIDE SEQUENCE [LARGE SCALE GENOMIC DNA]</scope>
    <source>
        <strain evidence="5 6">CH37_1T</strain>
    </source>
</reference>
<evidence type="ECO:0000313" key="6">
    <source>
        <dbReference type="Proteomes" id="UP000323732"/>
    </source>
</evidence>
<proteinExistence type="predicted"/>
<dbReference type="PANTHER" id="PTHR37813:SF1">
    <property type="entry name" value="FELS-2 PROPHAGE PROTEIN"/>
    <property type="match status" value="1"/>
</dbReference>
<feature type="transmembrane region" description="Helical" evidence="3">
    <location>
        <begin position="757"/>
        <end position="780"/>
    </location>
</feature>
<dbReference type="Proteomes" id="UP000323732">
    <property type="component" value="Unassembled WGS sequence"/>
</dbReference>
<dbReference type="AlphaFoldDB" id="A0A5D4RWQ3"/>
<protein>
    <submittedName>
        <fullName evidence="5">Phage tail tape measure protein</fullName>
    </submittedName>
</protein>
<feature type="domain" description="Phage tail tape measure protein" evidence="4">
    <location>
        <begin position="89"/>
        <end position="287"/>
    </location>
</feature>
<keyword evidence="3" id="KW-0472">Membrane</keyword>
<gene>
    <name evidence="5" type="ORF">FZD47_25300</name>
</gene>
<dbReference type="Pfam" id="PF10145">
    <property type="entry name" value="PhageMin_Tail"/>
    <property type="match status" value="1"/>
</dbReference>
<keyword evidence="1" id="KW-1188">Viral release from host cell</keyword>
<feature type="region of interest" description="Disordered" evidence="2">
    <location>
        <begin position="989"/>
        <end position="1018"/>
    </location>
</feature>
<name>A0A5D4RWQ3_9BACI</name>
<dbReference type="NCBIfam" id="TIGR01760">
    <property type="entry name" value="tape_meas_TP901"/>
    <property type="match status" value="1"/>
</dbReference>
<feature type="transmembrane region" description="Helical" evidence="3">
    <location>
        <begin position="660"/>
        <end position="678"/>
    </location>
</feature>
<feature type="transmembrane region" description="Helical" evidence="3">
    <location>
        <begin position="376"/>
        <end position="398"/>
    </location>
</feature>
<dbReference type="InterPro" id="IPR010090">
    <property type="entry name" value="Phage_tape_meas"/>
</dbReference>
<feature type="transmembrane region" description="Helical" evidence="3">
    <location>
        <begin position="39"/>
        <end position="64"/>
    </location>
</feature>
<keyword evidence="3" id="KW-1133">Transmembrane helix</keyword>
<feature type="transmembrane region" description="Helical" evidence="3">
    <location>
        <begin position="718"/>
        <end position="736"/>
    </location>
</feature>
<comment type="caution">
    <text evidence="5">The sequence shown here is derived from an EMBL/GenBank/DDBJ whole genome shotgun (WGS) entry which is preliminary data.</text>
</comment>
<organism evidence="5 6">
    <name type="scientific">Bacillus infantis</name>
    <dbReference type="NCBI Taxonomy" id="324767"/>
    <lineage>
        <taxon>Bacteria</taxon>
        <taxon>Bacillati</taxon>
        <taxon>Bacillota</taxon>
        <taxon>Bacilli</taxon>
        <taxon>Bacillales</taxon>
        <taxon>Bacillaceae</taxon>
        <taxon>Bacillus</taxon>
    </lineage>
</organism>
<accession>A0A5D4RWQ3</accession>
<feature type="transmembrane region" description="Helical" evidence="3">
    <location>
        <begin position="690"/>
        <end position="712"/>
    </location>
</feature>
<evidence type="ECO:0000256" key="2">
    <source>
        <dbReference type="SAM" id="MobiDB-lite"/>
    </source>
</evidence>
<sequence length="1081" mass="113979">MNAHVLVSVVDRASSMLRNIGVTADNAGKKVKALKNIQFAGFAGAAAGAASLAAIGMTAGKTAIDFESQMSKVRAITNATSSDFKALEAKALELGGSTVWSSSEVAAGMEYLGMAGWKTQQILNGLPGILNLATAGGLDLARASDIASDVMTAMGMSADSAGHFADVFAKAVTSSNTNVEMLGETMKYTAPIAKQFGLSLEETTAISAKMADAGIKSSMAGTAMRAGLLRLATVPKPAAKALDKLGMSVTDSSGNMRNIIDILGELEGKLAKVSQSEKLSLAKGIFGVEAASGWLNVLSAGSSKVDSFAQSLVNSEGAAEKMALIMSDNVAGAFKAFGSIMERIQIQAMKPFLEPLKRSLLGITEFLKNNEKLASWLLIGGTVLSALLLVGGLVLGIASSAGLAAFSLGAMGITMGTVVGIAASVIGALAAVAGAVYLIYKNWDKIGPYFNEIWGNIKAGVSDLAGQIVPYFAPIGNAIKGIFNVFTGNGAAGITNLMKAGFNPKGIVDFVQVVTAARTKIQSTFSTIKTVISAVFDIIGGKKSAPIMKLTSVGFSVEDIFKIIDGVQKAKSIIVGVFKGIAAVVMTAMKAIGNLALPIFKHIASWWNKDGEMIKEAAGNVVKFVISAFKAMQPVLAVVWTVIKIIIHGAWLNIKAVITSGIKIITSIISIFAALFTGNWSKLWDNVKSLLKNALIFAWNLMQLIFLGRLLAPIRAGMGFIRGIIASAWAFIKGIFTKQPASLVALVRMNFMIMSRIFSTVMRVIRIVVAEGWNFIAGIFRVVLNLIRGNFSGAWQSMRGVLVTVLHAMQQIVHTVFNAIIGIIRSIMIRIGSTIKGKFNEVLAWLGGLKDKFLTIGGNIIEGLWNGIKNAAAGLGGKVTALIDEHVPGPVKKLLGIASPSKLFKKFGSWTMEGLSNGITAGAGGVMANISSVAKNMVKKPIKGPAVVYESIMPKLQSAQSAVGQFSYSIEGNLGKLREILNEFVKNLSNSSKQTPEGKKPESRVLSPKSRVSSGGGEESIKLELNLHQGAVTVHAANDEDVENQIQQALIAFAQKELPRLVKEAIRKEKGKSAKPVYGMN</sequence>
<keyword evidence="3" id="KW-0812">Transmembrane</keyword>
<dbReference type="PANTHER" id="PTHR37813">
    <property type="entry name" value="FELS-2 PROPHAGE PROTEIN"/>
    <property type="match status" value="1"/>
</dbReference>
<evidence type="ECO:0000256" key="3">
    <source>
        <dbReference type="SAM" id="Phobius"/>
    </source>
</evidence>
<dbReference type="EMBL" id="VTES01000015">
    <property type="protein sequence ID" value="TYS55747.1"/>
    <property type="molecule type" value="Genomic_DNA"/>
</dbReference>
<feature type="transmembrane region" description="Helical" evidence="3">
    <location>
        <begin position="635"/>
        <end position="654"/>
    </location>
</feature>
<feature type="transmembrane region" description="Helical" evidence="3">
    <location>
        <begin position="418"/>
        <end position="440"/>
    </location>
</feature>